<dbReference type="Proteomes" id="UP000019487">
    <property type="component" value="Unassembled WGS sequence"/>
</dbReference>
<comment type="caution">
    <text evidence="2">The sequence shown here is derived from an EMBL/GenBank/DDBJ whole genome shotgun (WGS) entry which is preliminary data.</text>
</comment>
<dbReference type="HOGENOM" id="CLU_040051_1_0_1"/>
<organism evidence="2 3">
    <name type="scientific">Sclerotinia borealis (strain F-4128)</name>
    <dbReference type="NCBI Taxonomy" id="1432307"/>
    <lineage>
        <taxon>Eukaryota</taxon>
        <taxon>Fungi</taxon>
        <taxon>Dikarya</taxon>
        <taxon>Ascomycota</taxon>
        <taxon>Pezizomycotina</taxon>
        <taxon>Leotiomycetes</taxon>
        <taxon>Helotiales</taxon>
        <taxon>Sclerotiniaceae</taxon>
        <taxon>Sclerotinia</taxon>
    </lineage>
</organism>
<dbReference type="EMBL" id="AYSA01000450">
    <property type="protein sequence ID" value="ESZ91883.1"/>
    <property type="molecule type" value="Genomic_DNA"/>
</dbReference>
<dbReference type="PANTHER" id="PTHR47791:SF3">
    <property type="entry name" value="MEIOTICALLY UP-REGULATED GENE 191 PROTEIN"/>
    <property type="match status" value="1"/>
</dbReference>
<name>W9C7Y3_SCLBF</name>
<sequence length="415" mass="47105">MKNFFHGLKQKVENFDSQHQQHQQQQPFSAPFHQPSIPNSESSALAERTFQYFYSAKNNQFQGKVKSESTLGAENDFGYVVWPVSIMLHATADCLPPQRIHQAVSAHQQYWNPEQHAFCAWKMFPGNDDIYYDDNAHAVQAFISSFQATGESRYLDQATDILFNFIIPSGQRDGGIPWHISNDKARAACSTGPAAISALRISAIRYNGNLVAFAERALCWLKQNLQDPGDKLIWDQLSYKEDGSTDINRMKWTYNSGFAIHAFTLLYEATRKDEYLNTAIEIAEAAMNPEAPLFDHCIPNPSQRMLSDGSFFLHHLVDGYVALSKHTHTEQLRNEIRRIADWGREFMLDPADGLYYRGSSPYTISEENVRKFNAKFGLNKGLEVNGQERDEQGNLCKTMLGCASWARILHAAETT</sequence>
<evidence type="ECO:0000313" key="2">
    <source>
        <dbReference type="EMBL" id="ESZ91883.1"/>
    </source>
</evidence>
<dbReference type="STRING" id="1432307.W9C7Y3"/>
<dbReference type="InterPro" id="IPR053169">
    <property type="entry name" value="MUG_Protein"/>
</dbReference>
<dbReference type="PANTHER" id="PTHR47791">
    <property type="entry name" value="MEIOTICALLY UP-REGULATED GENE 191 PROTEIN"/>
    <property type="match status" value="1"/>
</dbReference>
<dbReference type="OrthoDB" id="9984024at2759"/>
<evidence type="ECO:0000256" key="1">
    <source>
        <dbReference type="SAM" id="MobiDB-lite"/>
    </source>
</evidence>
<dbReference type="GO" id="GO:0016787">
    <property type="term" value="F:hydrolase activity"/>
    <property type="evidence" value="ECO:0007669"/>
    <property type="project" value="UniProtKB-KW"/>
</dbReference>
<gene>
    <name evidence="2" type="ORF">SBOR_7748</name>
</gene>
<keyword evidence="2" id="KW-0378">Hydrolase</keyword>
<dbReference type="AlphaFoldDB" id="W9C7Y3"/>
<protein>
    <submittedName>
        <fullName evidence="2">Glycoside hydrolase family 76 protein</fullName>
    </submittedName>
</protein>
<proteinExistence type="predicted"/>
<reference evidence="2 3" key="1">
    <citation type="journal article" date="2014" name="Genome Announc.">
        <title>Draft genome sequence of Sclerotinia borealis, a psychrophilic plant pathogenic fungus.</title>
        <authorList>
            <person name="Mardanov A.V."/>
            <person name="Beletsky A.V."/>
            <person name="Kadnikov V.V."/>
            <person name="Ignatov A.N."/>
            <person name="Ravin N.V."/>
        </authorList>
    </citation>
    <scope>NUCLEOTIDE SEQUENCE [LARGE SCALE GENOMIC DNA]</scope>
    <source>
        <strain evidence="3">F-4157</strain>
    </source>
</reference>
<dbReference type="GO" id="GO:0005975">
    <property type="term" value="P:carbohydrate metabolic process"/>
    <property type="evidence" value="ECO:0007669"/>
    <property type="project" value="InterPro"/>
</dbReference>
<dbReference type="Gene3D" id="1.50.10.20">
    <property type="match status" value="1"/>
</dbReference>
<dbReference type="SUPFAM" id="SSF48208">
    <property type="entry name" value="Six-hairpin glycosidases"/>
    <property type="match status" value="1"/>
</dbReference>
<dbReference type="Pfam" id="PF03663">
    <property type="entry name" value="Glyco_hydro_76"/>
    <property type="match status" value="1"/>
</dbReference>
<evidence type="ECO:0000313" key="3">
    <source>
        <dbReference type="Proteomes" id="UP000019487"/>
    </source>
</evidence>
<feature type="region of interest" description="Disordered" evidence="1">
    <location>
        <begin position="15"/>
        <end position="37"/>
    </location>
</feature>
<feature type="compositionally biased region" description="Low complexity" evidence="1">
    <location>
        <begin position="17"/>
        <end position="36"/>
    </location>
</feature>
<accession>W9C7Y3</accession>
<dbReference type="InterPro" id="IPR005198">
    <property type="entry name" value="Glyco_hydro_76"/>
</dbReference>
<dbReference type="InterPro" id="IPR008928">
    <property type="entry name" value="6-hairpin_glycosidase_sf"/>
</dbReference>
<keyword evidence="3" id="KW-1185">Reference proteome</keyword>